<comment type="caution">
    <text evidence="1">The sequence shown here is derived from an EMBL/GenBank/DDBJ whole genome shotgun (WGS) entry which is preliminary data.</text>
</comment>
<reference evidence="1 2" key="1">
    <citation type="submission" date="2020-08" db="EMBL/GenBank/DDBJ databases">
        <title>A Genomic Blueprint of the Chicken Gut Microbiome.</title>
        <authorList>
            <person name="Gilroy R."/>
            <person name="Ravi A."/>
            <person name="Getino M."/>
            <person name="Pursley I."/>
            <person name="Horton D.L."/>
            <person name="Alikhan N.-F."/>
            <person name="Baker D."/>
            <person name="Gharbi K."/>
            <person name="Hall N."/>
            <person name="Watson M."/>
            <person name="Adriaenssens E.M."/>
            <person name="Foster-Nyarko E."/>
            <person name="Jarju S."/>
            <person name="Secka A."/>
            <person name="Antonio M."/>
            <person name="Oren A."/>
            <person name="Chaudhuri R."/>
            <person name="La Ragione R.M."/>
            <person name="Hildebrand F."/>
            <person name="Pallen M.J."/>
        </authorList>
    </citation>
    <scope>NUCLEOTIDE SEQUENCE [LARGE SCALE GENOMIC DNA]</scope>
    <source>
        <strain evidence="1 2">N37</strain>
    </source>
</reference>
<protein>
    <submittedName>
        <fullName evidence="1">Uncharacterized protein</fullName>
    </submittedName>
</protein>
<dbReference type="EMBL" id="JACSQB010000037">
    <property type="protein sequence ID" value="MBD8046378.1"/>
    <property type="molecule type" value="Genomic_DNA"/>
</dbReference>
<keyword evidence="2" id="KW-1185">Reference proteome</keyword>
<dbReference type="Proteomes" id="UP000627166">
    <property type="component" value="Unassembled WGS sequence"/>
</dbReference>
<proteinExistence type="predicted"/>
<evidence type="ECO:0000313" key="2">
    <source>
        <dbReference type="Proteomes" id="UP000627166"/>
    </source>
</evidence>
<accession>A0ABR8YQ52</accession>
<gene>
    <name evidence="1" type="ORF">H9637_04860</name>
</gene>
<evidence type="ECO:0000313" key="1">
    <source>
        <dbReference type="EMBL" id="MBD8046378.1"/>
    </source>
</evidence>
<sequence length="72" mass="8369">MEYGQADFLNCLRLVKLSKENKDDLTNLDCVNENDKGIIGFKSKKRKKFLAHSKNMNEFLINEALDDQKVTF</sequence>
<name>A0ABR8YQ52_9CLOT</name>
<organism evidence="1 2">
    <name type="scientific">Clostridium faecium</name>
    <dbReference type="NCBI Taxonomy" id="2762223"/>
    <lineage>
        <taxon>Bacteria</taxon>
        <taxon>Bacillati</taxon>
        <taxon>Bacillota</taxon>
        <taxon>Clostridia</taxon>
        <taxon>Eubacteriales</taxon>
        <taxon>Clostridiaceae</taxon>
        <taxon>Clostridium</taxon>
    </lineage>
</organism>